<dbReference type="GO" id="GO:0005829">
    <property type="term" value="C:cytosol"/>
    <property type="evidence" value="ECO:0007669"/>
    <property type="project" value="TreeGrafter"/>
</dbReference>
<dbReference type="InterPro" id="IPR051954">
    <property type="entry name" value="tRNA_methyltransferase_THADA"/>
</dbReference>
<evidence type="ECO:0000259" key="3">
    <source>
        <dbReference type="Pfam" id="PF10350"/>
    </source>
</evidence>
<dbReference type="Pfam" id="PF25151">
    <property type="entry name" value="TPR_Trm732_C"/>
    <property type="match status" value="1"/>
</dbReference>
<feature type="domain" description="DUF2428" evidence="3">
    <location>
        <begin position="2"/>
        <end position="227"/>
    </location>
</feature>
<evidence type="ECO:0000313" key="6">
    <source>
        <dbReference type="Proteomes" id="UP000008837"/>
    </source>
</evidence>
<organism evidence="5 6">
    <name type="scientific">Malassezia globosa (strain ATCC MYA-4612 / CBS 7966)</name>
    <name type="common">Dandruff-associated fungus</name>
    <dbReference type="NCBI Taxonomy" id="425265"/>
    <lineage>
        <taxon>Eukaryota</taxon>
        <taxon>Fungi</taxon>
        <taxon>Dikarya</taxon>
        <taxon>Basidiomycota</taxon>
        <taxon>Ustilaginomycotina</taxon>
        <taxon>Malasseziomycetes</taxon>
        <taxon>Malasseziales</taxon>
        <taxon>Malasseziaceae</taxon>
        <taxon>Malassezia</taxon>
    </lineage>
</organism>
<dbReference type="InParanoid" id="A8PYU7"/>
<keyword evidence="2" id="KW-0819">tRNA processing</keyword>
<reference evidence="5 6" key="1">
    <citation type="journal article" date="2007" name="Proc. Natl. Acad. Sci. U.S.A.">
        <title>Dandruff-associated Malassezia genomes reveal convergent and divergent virulence traits shared with plant and human fungal pathogens.</title>
        <authorList>
            <person name="Xu J."/>
            <person name="Saunders C.W."/>
            <person name="Hu P."/>
            <person name="Grant R.A."/>
            <person name="Boekhout T."/>
            <person name="Kuramae E.E."/>
            <person name="Kronstad J.W."/>
            <person name="Deangelis Y.M."/>
            <person name="Reeder N.L."/>
            <person name="Johnstone K.R."/>
            <person name="Leland M."/>
            <person name="Fieno A.M."/>
            <person name="Begley W.M."/>
            <person name="Sun Y."/>
            <person name="Lacey M.P."/>
            <person name="Chaudhary T."/>
            <person name="Keough T."/>
            <person name="Chu L."/>
            <person name="Sears R."/>
            <person name="Yuan B."/>
            <person name="Dawson T.L.Jr."/>
        </authorList>
    </citation>
    <scope>NUCLEOTIDE SEQUENCE [LARGE SCALE GENOMIC DNA]</scope>
    <source>
        <strain evidence="6">ATCC MYA-4612 / CBS 7966</strain>
    </source>
</reference>
<dbReference type="InterPro" id="IPR056842">
    <property type="entry name" value="THADA-like_TPR_C"/>
</dbReference>
<gene>
    <name evidence="5" type="ORF">MGL_1727</name>
</gene>
<dbReference type="GO" id="GO:0030488">
    <property type="term" value="P:tRNA methylation"/>
    <property type="evidence" value="ECO:0007669"/>
    <property type="project" value="TreeGrafter"/>
</dbReference>
<dbReference type="KEGG" id="mgl:MGL_1727"/>
<dbReference type="InterPro" id="IPR019442">
    <property type="entry name" value="THADA/TRM732_DUF2428"/>
</dbReference>
<dbReference type="SUPFAM" id="SSF48371">
    <property type="entry name" value="ARM repeat"/>
    <property type="match status" value="1"/>
</dbReference>
<dbReference type="GeneID" id="5855851"/>
<comment type="similarity">
    <text evidence="1">Belongs to the THADA family.</text>
</comment>
<dbReference type="OrthoDB" id="3366065at2759"/>
<protein>
    <submittedName>
        <fullName evidence="5">Uncharacterized protein</fullName>
    </submittedName>
</protein>
<dbReference type="PANTHER" id="PTHR14387">
    <property type="entry name" value="THADA/DEATH RECEPTOR INTERACTING PROTEIN"/>
    <property type="match status" value="1"/>
</dbReference>
<evidence type="ECO:0000313" key="5">
    <source>
        <dbReference type="EMBL" id="EDP44330.1"/>
    </source>
</evidence>
<sequence>MPVLCAAAPENADDHSELARAQEHEDDETYDTVEQHDTGAQFTSVTSQRILSFSWRAMKEVAALLEIITRNHMTEQNIKRASDLFMLWLLRIRHRGAFSTVYPHYQSLARAICERGMDGPSLWLQACLDHADQYAASLSTTRRGAGLGFAVLALLSAHSGTKLVDLTRTCVSRLLNMAKGTERIRSIHALHILRVLVMDSTMAPTMKLHLGQVLACAVTSFQSVHWSVRNAAMMLFSVIIARYFGTNAFSTRGPGSHRRGARLETLWRGSETLAQALTDTLETYAGQEDTDLGYASALYAVLCLFSQSDASICSPSLLAAVERCTQSRQAALRALAAHCYAVLVPLSEQHASVKRLLQQATTRNQNALAGTLAVLEHWASPTYKADIESRMDLLTDNDCPVTLASFLQVARKCNALEAVKPWLASWIHDLLNPPWNVARDPFTVWLLPVALTMAMRVDMLPLAVLHADHDIRSATIDILYQDPAMLEVAQWDKVEVHNALMHTLLFDVHVSLHARSRAAHLINVLGCELEDTYAQKLIVLAASTESVLLLEALLPLTGRAVRSDRSDMLEACFWIWDQCSHAEASPASRLGVAYALQHVHTSHIQKDLILLRLLHDDDSDVREAACQLQESDHTKGGRFACIYALHRGSEACTREIWRRRLRDPAFHSYVWKLLVPIARMYS</sequence>
<feature type="domain" description="tRNA (32-2'-O)-methyltransferase regulator THADA-like C-terminal TPR repeats region" evidence="4">
    <location>
        <begin position="229"/>
        <end position="376"/>
    </location>
</feature>
<evidence type="ECO:0000259" key="4">
    <source>
        <dbReference type="Pfam" id="PF25151"/>
    </source>
</evidence>
<keyword evidence="6" id="KW-1185">Reference proteome</keyword>
<dbReference type="VEuPathDB" id="FungiDB:MGL_1727"/>
<dbReference type="Proteomes" id="UP000008837">
    <property type="component" value="Unassembled WGS sequence"/>
</dbReference>
<dbReference type="EMBL" id="AAYY01000004">
    <property type="protein sequence ID" value="EDP44330.1"/>
    <property type="molecule type" value="Genomic_DNA"/>
</dbReference>
<evidence type="ECO:0000256" key="2">
    <source>
        <dbReference type="ARBA" id="ARBA00022694"/>
    </source>
</evidence>
<dbReference type="PANTHER" id="PTHR14387:SF0">
    <property type="entry name" value="DUF2428 DOMAIN-CONTAINING PROTEIN"/>
    <property type="match status" value="1"/>
</dbReference>
<dbReference type="InterPro" id="IPR016024">
    <property type="entry name" value="ARM-type_fold"/>
</dbReference>
<dbReference type="AlphaFoldDB" id="A8PYU7"/>
<dbReference type="RefSeq" id="XP_001731544.1">
    <property type="nucleotide sequence ID" value="XM_001731492.1"/>
</dbReference>
<dbReference type="Pfam" id="PF10350">
    <property type="entry name" value="DUF2428"/>
    <property type="match status" value="1"/>
</dbReference>
<comment type="caution">
    <text evidence="5">The sequence shown here is derived from an EMBL/GenBank/DDBJ whole genome shotgun (WGS) entry which is preliminary data.</text>
</comment>
<evidence type="ECO:0000256" key="1">
    <source>
        <dbReference type="ARBA" id="ARBA00010409"/>
    </source>
</evidence>
<name>A8PYU7_MALGO</name>
<dbReference type="STRING" id="425265.A8PYU7"/>
<accession>A8PYU7</accession>
<proteinExistence type="inferred from homology"/>